<dbReference type="Proteomes" id="UP000278627">
    <property type="component" value="Unassembled WGS sequence"/>
</dbReference>
<evidence type="ECO:0000313" key="2">
    <source>
        <dbReference type="Proteomes" id="UP000278627"/>
    </source>
</evidence>
<keyword evidence="2" id="KW-1185">Reference proteome</keyword>
<evidence type="ECO:0000313" key="3">
    <source>
        <dbReference type="WBParaSite" id="BPAG_0000863301-mRNA-1"/>
    </source>
</evidence>
<dbReference type="EMBL" id="UZAD01013137">
    <property type="protein sequence ID" value="VDN89781.1"/>
    <property type="molecule type" value="Genomic_DNA"/>
</dbReference>
<name>A0A0N4TJY8_BRUPA</name>
<organism evidence="3">
    <name type="scientific">Brugia pahangi</name>
    <name type="common">Filarial nematode worm</name>
    <dbReference type="NCBI Taxonomy" id="6280"/>
    <lineage>
        <taxon>Eukaryota</taxon>
        <taxon>Metazoa</taxon>
        <taxon>Ecdysozoa</taxon>
        <taxon>Nematoda</taxon>
        <taxon>Chromadorea</taxon>
        <taxon>Rhabditida</taxon>
        <taxon>Spirurina</taxon>
        <taxon>Spiruromorpha</taxon>
        <taxon>Filarioidea</taxon>
        <taxon>Onchocercidae</taxon>
        <taxon>Brugia</taxon>
    </lineage>
</organism>
<protein>
    <submittedName>
        <fullName evidence="1 3">Uncharacterized protein</fullName>
    </submittedName>
</protein>
<dbReference type="WBParaSite" id="BPAG_0000863301-mRNA-1">
    <property type="protein sequence ID" value="BPAG_0000863301-mRNA-1"/>
    <property type="gene ID" value="BPAG_0000863301"/>
</dbReference>
<evidence type="ECO:0000313" key="1">
    <source>
        <dbReference type="EMBL" id="VDN89781.1"/>
    </source>
</evidence>
<dbReference type="AlphaFoldDB" id="A0A0N4TJY8"/>
<gene>
    <name evidence="1" type="ORF">BPAG_LOCUS8595</name>
</gene>
<sequence>QQYQYTSKFDYRRRPSHLIINNIKKLRPFKSTNIVTEPFDQQIKQSLQIMNNTILERSDDEFQNIIKQTYPQSKLFSSYSKNVSIIC</sequence>
<proteinExistence type="predicted"/>
<reference evidence="1 2" key="2">
    <citation type="submission" date="2018-11" db="EMBL/GenBank/DDBJ databases">
        <authorList>
            <consortium name="Pathogen Informatics"/>
        </authorList>
    </citation>
    <scope>NUCLEOTIDE SEQUENCE [LARGE SCALE GENOMIC DNA]</scope>
</reference>
<accession>A0A0N4TJY8</accession>
<reference evidence="3" key="1">
    <citation type="submission" date="2017-02" db="UniProtKB">
        <authorList>
            <consortium name="WormBaseParasite"/>
        </authorList>
    </citation>
    <scope>IDENTIFICATION</scope>
</reference>